<feature type="region of interest" description="Disordered" evidence="1">
    <location>
        <begin position="1"/>
        <end position="89"/>
    </location>
</feature>
<evidence type="ECO:0000313" key="3">
    <source>
        <dbReference type="Proteomes" id="UP000664940"/>
    </source>
</evidence>
<comment type="caution">
    <text evidence="2">The sequence shown here is derived from an EMBL/GenBank/DDBJ whole genome shotgun (WGS) entry which is preliminary data.</text>
</comment>
<reference evidence="2 3" key="1">
    <citation type="journal article" date="2020" name="Nature">
        <title>Six reference-quality genomes reveal evolution of bat adaptations.</title>
        <authorList>
            <person name="Jebb D."/>
            <person name="Huang Z."/>
            <person name="Pippel M."/>
            <person name="Hughes G.M."/>
            <person name="Lavrichenko K."/>
            <person name="Devanna P."/>
            <person name="Winkler S."/>
            <person name="Jermiin L.S."/>
            <person name="Skirmuntt E.C."/>
            <person name="Katzourakis A."/>
            <person name="Burkitt-Gray L."/>
            <person name="Ray D.A."/>
            <person name="Sullivan K.A.M."/>
            <person name="Roscito J.G."/>
            <person name="Kirilenko B.M."/>
            <person name="Davalos L.M."/>
            <person name="Corthals A.P."/>
            <person name="Power M.L."/>
            <person name="Jones G."/>
            <person name="Ransome R.D."/>
            <person name="Dechmann D.K.N."/>
            <person name="Locatelli A.G."/>
            <person name="Puechmaille S.J."/>
            <person name="Fedrigo O."/>
            <person name="Jarvis E.D."/>
            <person name="Hiller M."/>
            <person name="Vernes S.C."/>
            <person name="Myers E.W."/>
            <person name="Teeling E.C."/>
        </authorList>
    </citation>
    <scope>NUCLEOTIDE SEQUENCE [LARGE SCALE GENOMIC DNA]</scope>
    <source>
        <strain evidence="2">Bat1K_MPI-CBG_1</strain>
    </source>
</reference>
<organism evidence="2 3">
    <name type="scientific">Phyllostomus discolor</name>
    <name type="common">pale spear-nosed bat</name>
    <dbReference type="NCBI Taxonomy" id="89673"/>
    <lineage>
        <taxon>Eukaryota</taxon>
        <taxon>Metazoa</taxon>
        <taxon>Chordata</taxon>
        <taxon>Craniata</taxon>
        <taxon>Vertebrata</taxon>
        <taxon>Euteleostomi</taxon>
        <taxon>Mammalia</taxon>
        <taxon>Eutheria</taxon>
        <taxon>Laurasiatheria</taxon>
        <taxon>Chiroptera</taxon>
        <taxon>Yangochiroptera</taxon>
        <taxon>Phyllostomidae</taxon>
        <taxon>Phyllostominae</taxon>
        <taxon>Phyllostomus</taxon>
    </lineage>
</organism>
<proteinExistence type="predicted"/>
<accession>A0A834EEW6</accession>
<evidence type="ECO:0000256" key="1">
    <source>
        <dbReference type="SAM" id="MobiDB-lite"/>
    </source>
</evidence>
<evidence type="ECO:0000313" key="2">
    <source>
        <dbReference type="EMBL" id="KAF6114596.1"/>
    </source>
</evidence>
<feature type="compositionally biased region" description="Pro residues" evidence="1">
    <location>
        <begin position="13"/>
        <end position="38"/>
    </location>
</feature>
<dbReference type="AlphaFoldDB" id="A0A834EEW6"/>
<sequence length="125" mass="13025">MGSLAAESSLAPVPVPPPPVVTPFAAPPAPSTDPPLYLPPSSARASCHQGARQPNTATPPDRRLACLPEPRPRSPAPGPRIAPTAQRWAPTPVTLSAARVRARGAKFRVSHKREAKYSLAYGAAA</sequence>
<protein>
    <submittedName>
        <fullName evidence="2">Uncharacterized protein</fullName>
    </submittedName>
</protein>
<dbReference type="Proteomes" id="UP000664940">
    <property type="component" value="Unassembled WGS sequence"/>
</dbReference>
<gene>
    <name evidence="2" type="ORF">HJG60_010561</name>
</gene>
<dbReference type="EMBL" id="JABVXQ010000004">
    <property type="protein sequence ID" value="KAF6114596.1"/>
    <property type="molecule type" value="Genomic_DNA"/>
</dbReference>
<name>A0A834EEW6_9CHIR</name>